<evidence type="ECO:0000256" key="9">
    <source>
        <dbReference type="ARBA" id="ARBA00023004"/>
    </source>
</evidence>
<evidence type="ECO:0000256" key="4">
    <source>
        <dbReference type="ARBA" id="ARBA00004717"/>
    </source>
</evidence>
<evidence type="ECO:0000256" key="8">
    <source>
        <dbReference type="ARBA" id="ARBA00022723"/>
    </source>
</evidence>
<accession>A0A098EHL0</accession>
<reference evidence="16 17" key="1">
    <citation type="submission" date="2014-09" db="EMBL/GenBank/DDBJ databases">
        <authorList>
            <person name="Loux Valentin"/>
            <person name="Dugat Thibaut"/>
        </authorList>
    </citation>
    <scope>NUCLEOTIDE SEQUENCE [LARGE SCALE GENOMIC DNA]</scope>
    <source>
        <strain evidence="16 17">BOV-10_179</strain>
    </source>
</reference>
<proteinExistence type="inferred from homology"/>
<dbReference type="InterPro" id="IPR000573">
    <property type="entry name" value="AconitaseA/IPMdHydase_ssu_swvl"/>
</dbReference>
<comment type="pathway">
    <text evidence="4">Carbohydrate metabolism; tricarboxylic acid cycle; isocitrate from oxaloacetate: step 2/2.</text>
</comment>
<dbReference type="InterPro" id="IPR036008">
    <property type="entry name" value="Aconitase_4Fe-4S_dom"/>
</dbReference>
<dbReference type="UniPathway" id="UPA00223">
    <property type="reaction ID" value="UER00718"/>
</dbReference>
<dbReference type="GO" id="GO:0003994">
    <property type="term" value="F:aconitate hydratase activity"/>
    <property type="evidence" value="ECO:0007669"/>
    <property type="project" value="UniProtKB-EC"/>
</dbReference>
<dbReference type="InterPro" id="IPR006249">
    <property type="entry name" value="Aconitase/IRP2"/>
</dbReference>
<dbReference type="CDD" id="cd01586">
    <property type="entry name" value="AcnA_IRP"/>
    <property type="match status" value="1"/>
</dbReference>
<evidence type="ECO:0000256" key="1">
    <source>
        <dbReference type="ARBA" id="ARBA00000118"/>
    </source>
</evidence>
<dbReference type="Gene3D" id="6.10.190.10">
    <property type="match status" value="1"/>
</dbReference>
<comment type="function">
    <text evidence="13">Catalyzes the isomerization of citrate to isocitrate via cis-aconitate.</text>
</comment>
<organism evidence="16 17">
    <name type="scientific">Anaplasma phagocytophilum</name>
    <name type="common">Ehrlichia phagocytophila</name>
    <dbReference type="NCBI Taxonomy" id="948"/>
    <lineage>
        <taxon>Bacteria</taxon>
        <taxon>Pseudomonadati</taxon>
        <taxon>Pseudomonadota</taxon>
        <taxon>Alphaproteobacteria</taxon>
        <taxon>Rickettsiales</taxon>
        <taxon>Anaplasmataceae</taxon>
        <taxon>Anaplasma</taxon>
        <taxon>phagocytophilum group</taxon>
    </lineage>
</organism>
<comment type="catalytic activity">
    <reaction evidence="1">
        <text>(2S,3R)-3-hydroxybutane-1,2,3-tricarboxylate = 2-methyl-cis-aconitate + H2O</text>
        <dbReference type="Rhea" id="RHEA:17941"/>
        <dbReference type="ChEBI" id="CHEBI:15377"/>
        <dbReference type="ChEBI" id="CHEBI:57429"/>
        <dbReference type="ChEBI" id="CHEBI:57872"/>
        <dbReference type="EC" id="4.2.1.99"/>
    </reaction>
</comment>
<name>A0A098EHL0_ANAPH</name>
<dbReference type="InterPro" id="IPR015928">
    <property type="entry name" value="Aconitase/3IPM_dehydase_swvl"/>
</dbReference>
<evidence type="ECO:0000259" key="14">
    <source>
        <dbReference type="Pfam" id="PF00330"/>
    </source>
</evidence>
<comment type="catalytic activity">
    <reaction evidence="12 13">
        <text>citrate = D-threo-isocitrate</text>
        <dbReference type="Rhea" id="RHEA:10336"/>
        <dbReference type="ChEBI" id="CHEBI:15562"/>
        <dbReference type="ChEBI" id="CHEBI:16947"/>
        <dbReference type="EC" id="4.2.1.3"/>
    </reaction>
</comment>
<dbReference type="InterPro" id="IPR001030">
    <property type="entry name" value="Acoase/IPM_deHydtase_lsu_aba"/>
</dbReference>
<dbReference type="GO" id="GO:0051539">
    <property type="term" value="F:4 iron, 4 sulfur cluster binding"/>
    <property type="evidence" value="ECO:0007669"/>
    <property type="project" value="UniProtKB-KW"/>
</dbReference>
<dbReference type="NCBIfam" id="TIGR01341">
    <property type="entry name" value="aconitase_1"/>
    <property type="match status" value="1"/>
</dbReference>
<protein>
    <recommendedName>
        <fullName evidence="13">Aconitate hydratase</fullName>
        <shortName evidence="13">Aconitase</shortName>
        <ecNumber evidence="13">4.2.1.3</ecNumber>
    </recommendedName>
</protein>
<dbReference type="GO" id="GO:0047456">
    <property type="term" value="F:2-methylisocitrate dehydratase activity"/>
    <property type="evidence" value="ECO:0007669"/>
    <property type="project" value="UniProtKB-EC"/>
</dbReference>
<feature type="domain" description="Aconitase/3-isopropylmalate dehydratase large subunit alpha/beta/alpha" evidence="14">
    <location>
        <begin position="78"/>
        <end position="541"/>
    </location>
</feature>
<evidence type="ECO:0000256" key="13">
    <source>
        <dbReference type="RuleBase" id="RU361275"/>
    </source>
</evidence>
<sequence length="873" mass="95670">MTCLDTLQVRKKLCVAGVSYDYYALDLACQKLGLDIASVPFVYRILLENLLRNEDGLHVKLPDIERFAACVSGGDSCEVNFMPARVMMQDFTGVPALVDLASMRDFVKAQGKDPSIINPRIPVDLVVDHSLQVDFSGTEGALAENVALEMSRNLERYQFLKWSQQAFRNLRVVPPGTGICHQVNLEYLAKVVWNHQGVLYPDTLIGTDSHTTMINGISVLGWGVGGIEAEAAMLGQPIVMSVPEVVGFEILGALKEGVTATDMVLTITEILRSRKVVGKFVEFYGEGLKNLSAYDRATVANMAPEYGATCGFFPFDQSTLDYLYVTGRDREYLDVVEQYMRTQGLWCDNCEVSYSEKLTLNLEDILPVVAGPKRPQDKLFLAQIPNSLPVSTFGEDSHLPVKNGDVVVAAITSCTNTSNPYVMVAAGIVARKARKLGLKTKPWVKTSLTPGSQVVAEYLKISGLQDDLNLLGFNIVGYGCATCIGNSGPLSKEIEECVQSNNLLVASVLSGNRNFEGRIHPSVKANFLASPPLVVIFSLSGTVLIDVTKDPICEDAQGKPVYMQDLWPTTEEIAEIVNKFISRDMFVRKYSDVFLGDAIWQRVESKGDVTYSWSAESTYVQLPPYFTEAETKQKNIEGNALKCNSARVLMLLGDSITTDHISPAGNIAAESPAGKFLLQSGVKEGDFNSYGSRRGNHNVMIRGTFANIRIKNEMLSGVEGGFTRHYPSQEVLPIFDAAMRYSEENTPLVIIAGKEYGTGSSRDWAAKGTLLLGLVAVIAESFERIHRSNLVGMGVLPLIFKDESRSMFSGDETLTLYGEIGARKEIKCEVRKSDGTVKTISLVCAVNTAIEVDYLSCGGVLHYVLNRMVTGQM</sequence>
<dbReference type="Gene3D" id="3.30.499.10">
    <property type="entry name" value="Aconitase, domain 3"/>
    <property type="match status" value="2"/>
</dbReference>
<evidence type="ECO:0000256" key="5">
    <source>
        <dbReference type="ARBA" id="ARBA00005026"/>
    </source>
</evidence>
<dbReference type="Pfam" id="PF00330">
    <property type="entry name" value="Aconitase"/>
    <property type="match status" value="1"/>
</dbReference>
<dbReference type="PROSITE" id="PS00450">
    <property type="entry name" value="ACONITASE_1"/>
    <property type="match status" value="1"/>
</dbReference>
<keyword evidence="10 13" id="KW-0411">Iron-sulfur</keyword>
<comment type="cofactor">
    <cofactor evidence="2">
        <name>[4Fe-4S] cluster</name>
        <dbReference type="ChEBI" id="CHEBI:49883"/>
    </cofactor>
</comment>
<comment type="pathway">
    <text evidence="5">Organic acid metabolism; propanoate degradation.</text>
</comment>
<dbReference type="Proteomes" id="UP000055047">
    <property type="component" value="Unassembled WGS sequence"/>
</dbReference>
<feature type="domain" description="Aconitase A/isopropylmalate dehydratase small subunit swivel" evidence="15">
    <location>
        <begin position="675"/>
        <end position="802"/>
    </location>
</feature>
<evidence type="ECO:0000256" key="3">
    <source>
        <dbReference type="ARBA" id="ARBA00002737"/>
    </source>
</evidence>
<dbReference type="NCBIfam" id="NF006757">
    <property type="entry name" value="PRK09277.1"/>
    <property type="match status" value="1"/>
</dbReference>
<evidence type="ECO:0000256" key="11">
    <source>
        <dbReference type="ARBA" id="ARBA00023239"/>
    </source>
</evidence>
<dbReference type="InterPro" id="IPR015931">
    <property type="entry name" value="Acnase/IPM_dHydase_lsu_aba_1/3"/>
</dbReference>
<dbReference type="Gene3D" id="3.20.19.10">
    <property type="entry name" value="Aconitase, domain 4"/>
    <property type="match status" value="1"/>
</dbReference>
<dbReference type="AlphaFoldDB" id="A0A098EHL0"/>
<dbReference type="CDD" id="cd01580">
    <property type="entry name" value="AcnA_IRP_Swivel"/>
    <property type="match status" value="1"/>
</dbReference>
<dbReference type="EMBL" id="CCXQ01000081">
    <property type="protein sequence ID" value="CEG20791.1"/>
    <property type="molecule type" value="Genomic_DNA"/>
</dbReference>
<evidence type="ECO:0000313" key="17">
    <source>
        <dbReference type="Proteomes" id="UP000055047"/>
    </source>
</evidence>
<gene>
    <name evidence="16" type="primary">acnA</name>
    <name evidence="16" type="ORF">ANAPHAGO_00392</name>
</gene>
<evidence type="ECO:0000256" key="12">
    <source>
        <dbReference type="ARBA" id="ARBA00023501"/>
    </source>
</evidence>
<dbReference type="InterPro" id="IPR018136">
    <property type="entry name" value="Aconitase_4Fe-4S_BS"/>
</dbReference>
<keyword evidence="7 13" id="KW-0004">4Fe-4S</keyword>
<dbReference type="EC" id="4.2.1.3" evidence="13"/>
<evidence type="ECO:0000256" key="10">
    <source>
        <dbReference type="ARBA" id="ARBA00023014"/>
    </source>
</evidence>
<dbReference type="RefSeq" id="WP_060757801.1">
    <property type="nucleotide sequence ID" value="NZ_CCXQ01000081.1"/>
</dbReference>
<dbReference type="GO" id="GO:0046872">
    <property type="term" value="F:metal ion binding"/>
    <property type="evidence" value="ECO:0007669"/>
    <property type="project" value="UniProtKB-KW"/>
</dbReference>
<dbReference type="Pfam" id="PF00694">
    <property type="entry name" value="Aconitase_C"/>
    <property type="match status" value="1"/>
</dbReference>
<dbReference type="SUPFAM" id="SSF52016">
    <property type="entry name" value="LeuD/IlvD-like"/>
    <property type="match status" value="1"/>
</dbReference>
<keyword evidence="9 13" id="KW-0408">Iron</keyword>
<dbReference type="PANTHER" id="PTHR11670">
    <property type="entry name" value="ACONITASE/IRON-RESPONSIVE ELEMENT FAMILY MEMBER"/>
    <property type="match status" value="1"/>
</dbReference>
<comment type="similarity">
    <text evidence="6 13">Belongs to the aconitase/IPM isomerase family.</text>
</comment>
<evidence type="ECO:0000256" key="7">
    <source>
        <dbReference type="ARBA" id="ARBA00022485"/>
    </source>
</evidence>
<dbReference type="FunFam" id="3.20.19.10:FF:000001">
    <property type="entry name" value="Aconitate hydratase"/>
    <property type="match status" value="1"/>
</dbReference>
<dbReference type="PROSITE" id="PS01244">
    <property type="entry name" value="ACONITASE_2"/>
    <property type="match status" value="1"/>
</dbReference>
<evidence type="ECO:0000259" key="15">
    <source>
        <dbReference type="Pfam" id="PF00694"/>
    </source>
</evidence>
<dbReference type="NCBIfam" id="NF009520">
    <property type="entry name" value="PRK12881.1"/>
    <property type="match status" value="1"/>
</dbReference>
<dbReference type="GO" id="GO:0006099">
    <property type="term" value="P:tricarboxylic acid cycle"/>
    <property type="evidence" value="ECO:0007669"/>
    <property type="project" value="UniProtKB-UniPathway"/>
</dbReference>
<dbReference type="PRINTS" id="PR00415">
    <property type="entry name" value="ACONITASE"/>
</dbReference>
<comment type="function">
    <text evidence="3">Involved in the catabolism of short chain fatty acids (SCFA) via the tricarboxylic acid (TCA)(acetyl degradation route) and probably the 2-methylcitrate cycle I (propionate degradation route). Catalyzes the reversible isomerization of citrate to isocitrate via cis-aconitate. Could catalyze the hydration of 2-methyl-cis-aconitate to yield (2R,3S)-2-methylisocitrate. The apo form of AcnA functions as a RNA-binding regulatory protein.</text>
</comment>
<keyword evidence="11 13" id="KW-0456">Lyase</keyword>
<dbReference type="SUPFAM" id="SSF53732">
    <property type="entry name" value="Aconitase iron-sulfur domain"/>
    <property type="match status" value="1"/>
</dbReference>
<evidence type="ECO:0000256" key="6">
    <source>
        <dbReference type="ARBA" id="ARBA00007185"/>
    </source>
</evidence>
<dbReference type="InterPro" id="IPR044137">
    <property type="entry name" value="AcnA_IRP_Swivel"/>
</dbReference>
<evidence type="ECO:0000313" key="16">
    <source>
        <dbReference type="EMBL" id="CEG20791.1"/>
    </source>
</evidence>
<keyword evidence="8" id="KW-0479">Metal-binding</keyword>
<evidence type="ECO:0000256" key="2">
    <source>
        <dbReference type="ARBA" id="ARBA00001966"/>
    </source>
</evidence>